<dbReference type="GO" id="GO:0006754">
    <property type="term" value="P:ATP biosynthetic process"/>
    <property type="evidence" value="ECO:0007669"/>
    <property type="project" value="TreeGrafter"/>
</dbReference>
<dbReference type="GO" id="GO:0004081">
    <property type="term" value="F:bis(5'-nucleosyl)-tetraphosphatase (asymmetrical) activity"/>
    <property type="evidence" value="ECO:0007669"/>
    <property type="project" value="TreeGrafter"/>
</dbReference>
<organism evidence="7 8">
    <name type="scientific">Naegleria lovaniensis</name>
    <name type="common">Amoeba</name>
    <dbReference type="NCBI Taxonomy" id="51637"/>
    <lineage>
        <taxon>Eukaryota</taxon>
        <taxon>Discoba</taxon>
        <taxon>Heterolobosea</taxon>
        <taxon>Tetramitia</taxon>
        <taxon>Eutetramitia</taxon>
        <taxon>Vahlkampfiidae</taxon>
        <taxon>Naegleria</taxon>
    </lineage>
</organism>
<dbReference type="PANTHER" id="PTHR21340">
    <property type="entry name" value="DIADENOSINE 5,5-P1,P4-TETRAPHOSPHATE PYROPHOSPHOHYDROLASE MUTT"/>
    <property type="match status" value="1"/>
</dbReference>
<dbReference type="RefSeq" id="XP_044546571.1">
    <property type="nucleotide sequence ID" value="XM_044697414.1"/>
</dbReference>
<sequence>MISQSSSSTTKDYGQPVQHEETSCGLLLFRRCPSNQLLRDDDATNTSSIQYEFLLMKHSHRLDLPKGRMEPGETYLQTAKREFSEETGLDLNIIKIHPDFEFVECYSYFSHRKKCQVGKTLRMYLAFVKEDVASRALKVKPTEHGDFKWHAFEETKEISIQKNTIDPLLRAVQQYLKDHLCGMKDLNEQSL</sequence>
<feature type="domain" description="Nudix hydrolase" evidence="6">
    <location>
        <begin position="29"/>
        <end position="173"/>
    </location>
</feature>
<evidence type="ECO:0000313" key="7">
    <source>
        <dbReference type="EMBL" id="KAG2379309.1"/>
    </source>
</evidence>
<comment type="similarity">
    <text evidence="1">Belongs to the Nudix hydrolase family.</text>
</comment>
<evidence type="ECO:0000256" key="1">
    <source>
        <dbReference type="ARBA" id="ARBA00005582"/>
    </source>
</evidence>
<dbReference type="Gene3D" id="3.90.79.10">
    <property type="entry name" value="Nucleoside Triphosphate Pyrophosphohydrolase"/>
    <property type="match status" value="1"/>
</dbReference>
<name>A0AA88GKR7_NAELO</name>
<dbReference type="Proteomes" id="UP000816034">
    <property type="component" value="Unassembled WGS sequence"/>
</dbReference>
<evidence type="ECO:0000256" key="3">
    <source>
        <dbReference type="ARBA" id="ARBA00022741"/>
    </source>
</evidence>
<accession>A0AA88GKR7</accession>
<keyword evidence="3" id="KW-0547">Nucleotide-binding</keyword>
<dbReference type="InterPro" id="IPR000086">
    <property type="entry name" value="NUDIX_hydrolase_dom"/>
</dbReference>
<dbReference type="InterPro" id="IPR051325">
    <property type="entry name" value="Nudix_hydrolase_domain"/>
</dbReference>
<dbReference type="EMBL" id="PYSW02000029">
    <property type="protein sequence ID" value="KAG2379309.1"/>
    <property type="molecule type" value="Genomic_DNA"/>
</dbReference>
<dbReference type="PROSITE" id="PS51462">
    <property type="entry name" value="NUDIX"/>
    <property type="match status" value="1"/>
</dbReference>
<evidence type="ECO:0000256" key="5">
    <source>
        <dbReference type="ARBA" id="ARBA00032644"/>
    </source>
</evidence>
<dbReference type="AlphaFoldDB" id="A0AA88GKR7"/>
<dbReference type="PANTHER" id="PTHR21340:SF0">
    <property type="entry name" value="BIS(5'-NUCLEOSYL)-TETRAPHOSPHATASE [ASYMMETRICAL]"/>
    <property type="match status" value="1"/>
</dbReference>
<evidence type="ECO:0000256" key="2">
    <source>
        <dbReference type="ARBA" id="ARBA00018911"/>
    </source>
</evidence>
<evidence type="ECO:0000259" key="6">
    <source>
        <dbReference type="PROSITE" id="PS51462"/>
    </source>
</evidence>
<dbReference type="GeneID" id="68099902"/>
<keyword evidence="8" id="KW-1185">Reference proteome</keyword>
<dbReference type="CDD" id="cd03428">
    <property type="entry name" value="NUDIX_Ap4A_Nudt2"/>
    <property type="match status" value="1"/>
</dbReference>
<dbReference type="InterPro" id="IPR020084">
    <property type="entry name" value="NUDIX_hydrolase_CS"/>
</dbReference>
<dbReference type="PROSITE" id="PS00893">
    <property type="entry name" value="NUDIX_BOX"/>
    <property type="match status" value="1"/>
</dbReference>
<evidence type="ECO:0000313" key="8">
    <source>
        <dbReference type="Proteomes" id="UP000816034"/>
    </source>
</evidence>
<proteinExistence type="inferred from homology"/>
<dbReference type="InterPro" id="IPR003565">
    <property type="entry name" value="Tetra_PHTase"/>
</dbReference>
<protein>
    <recommendedName>
        <fullName evidence="2">Bis(5'-nucleosyl)-tetraphosphatase [asymmetrical]</fullName>
    </recommendedName>
    <alternativeName>
        <fullName evidence="5">Diadenosine 5',5'''-P1,P4-tetraphosphate asymmetrical hydrolase</fullName>
    </alternativeName>
</protein>
<dbReference type="SUPFAM" id="SSF55811">
    <property type="entry name" value="Nudix"/>
    <property type="match status" value="1"/>
</dbReference>
<reference evidence="7 8" key="1">
    <citation type="journal article" date="2018" name="BMC Genomics">
        <title>The genome of Naegleria lovaniensis, the basis for a comparative approach to unravel pathogenicity factors of the human pathogenic amoeba N. fowleri.</title>
        <authorList>
            <person name="Liechti N."/>
            <person name="Schurch N."/>
            <person name="Bruggmann R."/>
            <person name="Wittwer M."/>
        </authorList>
    </citation>
    <scope>NUCLEOTIDE SEQUENCE [LARGE SCALE GENOMIC DNA]</scope>
    <source>
        <strain evidence="7 8">ATCC 30569</strain>
    </source>
</reference>
<comment type="caution">
    <text evidence="7">The sequence shown here is derived from an EMBL/GenBank/DDBJ whole genome shotgun (WGS) entry which is preliminary data.</text>
</comment>
<evidence type="ECO:0000256" key="4">
    <source>
        <dbReference type="ARBA" id="ARBA00022801"/>
    </source>
</evidence>
<dbReference type="GO" id="GO:0006167">
    <property type="term" value="P:AMP biosynthetic process"/>
    <property type="evidence" value="ECO:0007669"/>
    <property type="project" value="TreeGrafter"/>
</dbReference>
<dbReference type="InterPro" id="IPR015797">
    <property type="entry name" value="NUDIX_hydrolase-like_dom_sf"/>
</dbReference>
<keyword evidence="4" id="KW-0378">Hydrolase</keyword>
<gene>
    <name evidence="7" type="ORF">C9374_007448</name>
</gene>
<dbReference type="GO" id="GO:0000166">
    <property type="term" value="F:nucleotide binding"/>
    <property type="evidence" value="ECO:0007669"/>
    <property type="project" value="UniProtKB-KW"/>
</dbReference>
<dbReference type="Pfam" id="PF00293">
    <property type="entry name" value="NUDIX"/>
    <property type="match status" value="1"/>
</dbReference>